<dbReference type="InterPro" id="IPR008927">
    <property type="entry name" value="6-PGluconate_DH-like_C_sf"/>
</dbReference>
<evidence type="ECO:0000313" key="5">
    <source>
        <dbReference type="EMBL" id="AKS43313.1"/>
    </source>
</evidence>
<dbReference type="PATRIC" id="fig|1579979.3.peg.3026"/>
<dbReference type="InterPro" id="IPR036291">
    <property type="entry name" value="NAD(P)-bd_dom_sf"/>
</dbReference>
<dbReference type="AlphaFoldDB" id="A0A0K0Y043"/>
<sequence>MSDEPRSNASDEPRTIGWIGLGAMGWPMAGHLHAGGHLRQVWNRSEEKARAFAGQHEGVAIAETPAELAAAVDLIALCVSADEDLAEVIEAMRPGLRPGQVVIDHSTVSPAAAREQSKQLAELGVGFVDAPVTGGVEGAIQGRLAVMAGGDWDHYHAAVPFIEAYARVHHHLGHSGAGQSAKAVNQMMVAGIAEAVCESLALMEKLDLPRDAMLELLGGGAAGNWFLDKRGRTMLADEFEVGFAPALLLKDLKICAALCSEVDFRSGVLDLALPDYQQLVDGGESGRDISALIRRKH</sequence>
<evidence type="ECO:0000313" key="6">
    <source>
        <dbReference type="Proteomes" id="UP000066624"/>
    </source>
</evidence>
<dbReference type="InterPro" id="IPR015815">
    <property type="entry name" value="HIBADH-related"/>
</dbReference>
<dbReference type="Pfam" id="PF03446">
    <property type="entry name" value="NAD_binding_2"/>
    <property type="match status" value="1"/>
</dbReference>
<protein>
    <submittedName>
        <fullName evidence="5">Oxidoreductase</fullName>
    </submittedName>
</protein>
<dbReference type="OrthoDB" id="9786703at2"/>
<dbReference type="RefSeq" id="WP_049726807.1">
    <property type="nucleotide sequence ID" value="NZ_CP012154.1"/>
</dbReference>
<dbReference type="PANTHER" id="PTHR43060">
    <property type="entry name" value="3-HYDROXYISOBUTYRATE DEHYDROGENASE-LIKE 1, MITOCHONDRIAL-RELATED"/>
    <property type="match status" value="1"/>
</dbReference>
<dbReference type="PIRSF" id="PIRSF000103">
    <property type="entry name" value="HIBADH"/>
    <property type="match status" value="1"/>
</dbReference>
<feature type="domain" description="3-hydroxyisobutyrate dehydrogenase-like NAD-binding" evidence="4">
    <location>
        <begin position="176"/>
        <end position="294"/>
    </location>
</feature>
<dbReference type="KEGG" id="wma:WM2015_2959"/>
<accession>A0A0K0Y043</accession>
<dbReference type="InterPro" id="IPR013328">
    <property type="entry name" value="6PGD_dom2"/>
</dbReference>
<dbReference type="Gene3D" id="3.40.50.720">
    <property type="entry name" value="NAD(P)-binding Rossmann-like Domain"/>
    <property type="match status" value="1"/>
</dbReference>
<reference evidence="5 6" key="1">
    <citation type="submission" date="2015-07" db="EMBL/GenBank/DDBJ databases">
        <authorList>
            <person name="Noorani M."/>
        </authorList>
    </citation>
    <scope>NUCLEOTIDE SEQUENCE [LARGE SCALE GENOMIC DNA]</scope>
    <source>
        <strain evidence="5 6">KCTC 42284</strain>
    </source>
</reference>
<gene>
    <name evidence="5" type="ORF">WM2015_2959</name>
</gene>
<evidence type="ECO:0000256" key="1">
    <source>
        <dbReference type="ARBA" id="ARBA00023002"/>
    </source>
</evidence>
<dbReference type="InterPro" id="IPR029154">
    <property type="entry name" value="HIBADH-like_NADP-bd"/>
</dbReference>
<evidence type="ECO:0000259" key="3">
    <source>
        <dbReference type="Pfam" id="PF03446"/>
    </source>
</evidence>
<name>A0A0K0Y043_9GAMM</name>
<organism evidence="5 6">
    <name type="scientific">Wenzhouxiangella marina</name>
    <dbReference type="NCBI Taxonomy" id="1579979"/>
    <lineage>
        <taxon>Bacteria</taxon>
        <taxon>Pseudomonadati</taxon>
        <taxon>Pseudomonadota</taxon>
        <taxon>Gammaproteobacteria</taxon>
        <taxon>Chromatiales</taxon>
        <taxon>Wenzhouxiangellaceae</taxon>
        <taxon>Wenzhouxiangella</taxon>
    </lineage>
</organism>
<dbReference type="Gene3D" id="1.10.1040.10">
    <property type="entry name" value="N-(1-d-carboxylethyl)-l-norvaline Dehydrogenase, domain 2"/>
    <property type="match status" value="1"/>
</dbReference>
<evidence type="ECO:0000259" key="4">
    <source>
        <dbReference type="Pfam" id="PF14833"/>
    </source>
</evidence>
<dbReference type="PANTHER" id="PTHR43060:SF15">
    <property type="entry name" value="3-HYDROXYISOBUTYRATE DEHYDROGENASE-LIKE 1, MITOCHONDRIAL-RELATED"/>
    <property type="match status" value="1"/>
</dbReference>
<dbReference type="GO" id="GO:0016491">
    <property type="term" value="F:oxidoreductase activity"/>
    <property type="evidence" value="ECO:0007669"/>
    <property type="project" value="UniProtKB-KW"/>
</dbReference>
<dbReference type="SUPFAM" id="SSF48179">
    <property type="entry name" value="6-phosphogluconate dehydrogenase C-terminal domain-like"/>
    <property type="match status" value="1"/>
</dbReference>
<dbReference type="GO" id="GO:0051287">
    <property type="term" value="F:NAD binding"/>
    <property type="evidence" value="ECO:0007669"/>
    <property type="project" value="InterPro"/>
</dbReference>
<dbReference type="InterPro" id="IPR006115">
    <property type="entry name" value="6PGDH_NADP-bd"/>
</dbReference>
<feature type="domain" description="6-phosphogluconate dehydrogenase NADP-binding" evidence="3">
    <location>
        <begin position="15"/>
        <end position="171"/>
    </location>
</feature>
<dbReference type="Proteomes" id="UP000066624">
    <property type="component" value="Chromosome"/>
</dbReference>
<keyword evidence="2" id="KW-0520">NAD</keyword>
<dbReference type="STRING" id="1579979.WM2015_2959"/>
<proteinExistence type="predicted"/>
<dbReference type="GO" id="GO:0050661">
    <property type="term" value="F:NADP binding"/>
    <property type="evidence" value="ECO:0007669"/>
    <property type="project" value="InterPro"/>
</dbReference>
<keyword evidence="6" id="KW-1185">Reference proteome</keyword>
<keyword evidence="1" id="KW-0560">Oxidoreductase</keyword>
<evidence type="ECO:0000256" key="2">
    <source>
        <dbReference type="ARBA" id="ARBA00023027"/>
    </source>
</evidence>
<dbReference type="SUPFAM" id="SSF51735">
    <property type="entry name" value="NAD(P)-binding Rossmann-fold domains"/>
    <property type="match status" value="1"/>
</dbReference>
<dbReference type="Pfam" id="PF14833">
    <property type="entry name" value="NAD_binding_11"/>
    <property type="match status" value="1"/>
</dbReference>
<dbReference type="EMBL" id="CP012154">
    <property type="protein sequence ID" value="AKS43313.1"/>
    <property type="molecule type" value="Genomic_DNA"/>
</dbReference>